<dbReference type="PROSITE" id="PS50404">
    <property type="entry name" value="GST_NTER"/>
    <property type="match status" value="1"/>
</dbReference>
<dbReference type="PROSITE" id="PS50405">
    <property type="entry name" value="GST_CTER"/>
    <property type="match status" value="1"/>
</dbReference>
<feature type="domain" description="GST C-terminal" evidence="3">
    <location>
        <begin position="94"/>
        <end position="222"/>
    </location>
</feature>
<dbReference type="InterPro" id="IPR036282">
    <property type="entry name" value="Glutathione-S-Trfase_C_sf"/>
</dbReference>
<dbReference type="InterPro" id="IPR040079">
    <property type="entry name" value="Glutathione_S-Trfase"/>
</dbReference>
<dbReference type="AlphaFoldDB" id="A0A2B7YS86"/>
<comment type="similarity">
    <text evidence="1">Belongs to the GST superfamily.</text>
</comment>
<dbReference type="SFLD" id="SFLDG01151">
    <property type="entry name" value="Main.2:_Nu-like"/>
    <property type="match status" value="1"/>
</dbReference>
<protein>
    <recommendedName>
        <fullName evidence="6">Glutathione S-transferase</fullName>
    </recommendedName>
</protein>
<dbReference type="Pfam" id="PF14497">
    <property type="entry name" value="GST_C_3"/>
    <property type="match status" value="1"/>
</dbReference>
<evidence type="ECO:0000313" key="5">
    <source>
        <dbReference type="Proteomes" id="UP000224634"/>
    </source>
</evidence>
<evidence type="ECO:0000259" key="2">
    <source>
        <dbReference type="PROSITE" id="PS50404"/>
    </source>
</evidence>
<dbReference type="OrthoDB" id="422574at2759"/>
<evidence type="ECO:0000259" key="3">
    <source>
        <dbReference type="PROSITE" id="PS50405"/>
    </source>
</evidence>
<dbReference type="SFLD" id="SFLDG00358">
    <property type="entry name" value="Main_(cytGST)"/>
    <property type="match status" value="1"/>
</dbReference>
<dbReference type="SFLD" id="SFLDS00019">
    <property type="entry name" value="Glutathione_Transferase_(cytos"/>
    <property type="match status" value="1"/>
</dbReference>
<dbReference type="Proteomes" id="UP000224634">
    <property type="component" value="Unassembled WGS sequence"/>
</dbReference>
<dbReference type="PANTHER" id="PTHR44051">
    <property type="entry name" value="GLUTATHIONE S-TRANSFERASE-RELATED"/>
    <property type="match status" value="1"/>
</dbReference>
<dbReference type="SUPFAM" id="SSF52833">
    <property type="entry name" value="Thioredoxin-like"/>
    <property type="match status" value="1"/>
</dbReference>
<feature type="domain" description="GST N-terminal" evidence="2">
    <location>
        <begin position="5"/>
        <end position="86"/>
    </location>
</feature>
<evidence type="ECO:0000256" key="1">
    <source>
        <dbReference type="ARBA" id="ARBA00007409"/>
    </source>
</evidence>
<dbReference type="InterPro" id="IPR036249">
    <property type="entry name" value="Thioredoxin-like_sf"/>
</dbReference>
<organism evidence="4 5">
    <name type="scientific">Polytolypa hystricis (strain UAMH7299)</name>
    <dbReference type="NCBI Taxonomy" id="1447883"/>
    <lineage>
        <taxon>Eukaryota</taxon>
        <taxon>Fungi</taxon>
        <taxon>Dikarya</taxon>
        <taxon>Ascomycota</taxon>
        <taxon>Pezizomycotina</taxon>
        <taxon>Eurotiomycetes</taxon>
        <taxon>Eurotiomycetidae</taxon>
        <taxon>Onygenales</taxon>
        <taxon>Onygenales incertae sedis</taxon>
        <taxon>Polytolypa</taxon>
    </lineage>
</organism>
<dbReference type="EMBL" id="PDNA01000012">
    <property type="protein sequence ID" value="PGH26894.1"/>
    <property type="molecule type" value="Genomic_DNA"/>
</dbReference>
<reference evidence="4 5" key="1">
    <citation type="submission" date="2017-10" db="EMBL/GenBank/DDBJ databases">
        <title>Comparative genomics in systemic dimorphic fungi from Ajellomycetaceae.</title>
        <authorList>
            <person name="Munoz J.F."/>
            <person name="Mcewen J.G."/>
            <person name="Clay O.K."/>
            <person name="Cuomo C.A."/>
        </authorList>
    </citation>
    <scope>NUCLEOTIDE SEQUENCE [LARGE SCALE GENOMIC DNA]</scope>
    <source>
        <strain evidence="4 5">UAMH7299</strain>
    </source>
</reference>
<dbReference type="Gene3D" id="3.40.30.10">
    <property type="entry name" value="Glutaredoxin"/>
    <property type="match status" value="1"/>
</dbReference>
<dbReference type="PANTHER" id="PTHR44051:SF23">
    <property type="entry name" value="GLUTATHIONE S-TRANSFERASE-LIKE PROTEIN TPCF"/>
    <property type="match status" value="1"/>
</dbReference>
<dbReference type="STRING" id="1447883.A0A2B7YS86"/>
<keyword evidence="5" id="KW-1185">Reference proteome</keyword>
<comment type="caution">
    <text evidence="4">The sequence shown here is derived from an EMBL/GenBank/DDBJ whole genome shotgun (WGS) entry which is preliminary data.</text>
</comment>
<dbReference type="Gene3D" id="1.20.1050.10">
    <property type="match status" value="1"/>
</dbReference>
<dbReference type="Pfam" id="PF02798">
    <property type="entry name" value="GST_N"/>
    <property type="match status" value="1"/>
</dbReference>
<dbReference type="InterPro" id="IPR004046">
    <property type="entry name" value="GST_C"/>
</dbReference>
<accession>A0A2B7YS86</accession>
<dbReference type="InterPro" id="IPR010987">
    <property type="entry name" value="Glutathione-S-Trfase_C-like"/>
</dbReference>
<evidence type="ECO:0008006" key="6">
    <source>
        <dbReference type="Google" id="ProtNLM"/>
    </source>
</evidence>
<evidence type="ECO:0000313" key="4">
    <source>
        <dbReference type="EMBL" id="PGH26894.1"/>
    </source>
</evidence>
<name>A0A2B7YS86_POLH7</name>
<proteinExistence type="inferred from homology"/>
<gene>
    <name evidence="4" type="ORF">AJ80_01476</name>
</gene>
<dbReference type="SUPFAM" id="SSF47616">
    <property type="entry name" value="GST C-terminal domain-like"/>
    <property type="match status" value="1"/>
</dbReference>
<dbReference type="InterPro" id="IPR004045">
    <property type="entry name" value="Glutathione_S-Trfase_N"/>
</dbReference>
<sequence>MSTLKPITIYGHMVAPNVSKTIVIIRELNLPVTILPWDLSRAKSPEFVKINPNGRFPAIHDPNRDITIWESGAIIEYLVSEYDKEKQVISFPRDSDEDHFARQYLHFQMSGQGPYYGQAFWFQNYHAEKLPSAIERYVNETKRVTAVLDKVLEGKEWLVGGKCSFADLAFLMYQVTVGKILGDEGYDASVESPNVAKWIERMKERPAVALTLKERNEAWKAVQLQKQQQELEKQ</sequence>